<protein>
    <submittedName>
        <fullName evidence="1">Uncharacterized protein</fullName>
    </submittedName>
</protein>
<dbReference type="AlphaFoldDB" id="A0A146LC14"/>
<sequence>MEQPNYLRDSIPKVGAVWDMRWGKDSTIIESMLKFLDLNAVTRFNKERIEEEVKKEIPRICEQIYQVAEKEFLDPSDKVAIKDPCGRYIELAYRNFYTAT</sequence>
<evidence type="ECO:0000313" key="1">
    <source>
        <dbReference type="EMBL" id="JAQ04706.1"/>
    </source>
</evidence>
<organism evidence="1">
    <name type="scientific">Lygus hesperus</name>
    <name type="common">Western plant bug</name>
    <dbReference type="NCBI Taxonomy" id="30085"/>
    <lineage>
        <taxon>Eukaryota</taxon>
        <taxon>Metazoa</taxon>
        <taxon>Ecdysozoa</taxon>
        <taxon>Arthropoda</taxon>
        <taxon>Hexapoda</taxon>
        <taxon>Insecta</taxon>
        <taxon>Pterygota</taxon>
        <taxon>Neoptera</taxon>
        <taxon>Paraneoptera</taxon>
        <taxon>Hemiptera</taxon>
        <taxon>Heteroptera</taxon>
        <taxon>Panheteroptera</taxon>
        <taxon>Cimicomorpha</taxon>
        <taxon>Miridae</taxon>
        <taxon>Mirini</taxon>
        <taxon>Lygus</taxon>
    </lineage>
</organism>
<gene>
    <name evidence="1" type="ORF">g.12436</name>
</gene>
<dbReference type="EMBL" id="GDHC01013923">
    <property type="protein sequence ID" value="JAQ04706.1"/>
    <property type="molecule type" value="Transcribed_RNA"/>
</dbReference>
<proteinExistence type="predicted"/>
<accession>A0A146LC14</accession>
<reference evidence="1" key="1">
    <citation type="journal article" date="2016" name="Gigascience">
        <title>De novo construction of an expanded transcriptome assembly for the western tarnished plant bug, Lygus hesperus.</title>
        <authorList>
            <person name="Tassone E.E."/>
            <person name="Geib S.M."/>
            <person name="Hall B."/>
            <person name="Fabrick J.A."/>
            <person name="Brent C.S."/>
            <person name="Hull J.J."/>
        </authorList>
    </citation>
    <scope>NUCLEOTIDE SEQUENCE</scope>
</reference>
<name>A0A146LC14_LYGHE</name>